<evidence type="ECO:0000313" key="1">
    <source>
        <dbReference type="EMBL" id="KKN53698.1"/>
    </source>
</evidence>
<protein>
    <submittedName>
        <fullName evidence="1">Uncharacterized protein</fullName>
    </submittedName>
</protein>
<dbReference type="AlphaFoldDB" id="A0A0F9UJA8"/>
<reference evidence="1" key="1">
    <citation type="journal article" date="2015" name="Nature">
        <title>Complex archaea that bridge the gap between prokaryotes and eukaryotes.</title>
        <authorList>
            <person name="Spang A."/>
            <person name="Saw J.H."/>
            <person name="Jorgensen S.L."/>
            <person name="Zaremba-Niedzwiedzka K."/>
            <person name="Martijn J."/>
            <person name="Lind A.E."/>
            <person name="van Eijk R."/>
            <person name="Schleper C."/>
            <person name="Guy L."/>
            <person name="Ettema T.J."/>
        </authorList>
    </citation>
    <scope>NUCLEOTIDE SEQUENCE</scope>
</reference>
<proteinExistence type="predicted"/>
<dbReference type="EMBL" id="LAZR01000959">
    <property type="protein sequence ID" value="KKN53698.1"/>
    <property type="molecule type" value="Genomic_DNA"/>
</dbReference>
<sequence>MTTMKNYYVCLRFAKRPDLHMTVRYLENLTPGQMSEVVDAIDTVLQGEIDAHQFVARFCIEAWYGPRHTVRVLEPLSLFVWPNWMLGLMAVLPAGGSTYAWYPHVACKDNQLDVKTVAISLMCRKVEVARWDLV</sequence>
<gene>
    <name evidence="1" type="ORF">LCGC14_0599530</name>
</gene>
<organism evidence="1">
    <name type="scientific">marine sediment metagenome</name>
    <dbReference type="NCBI Taxonomy" id="412755"/>
    <lineage>
        <taxon>unclassified sequences</taxon>
        <taxon>metagenomes</taxon>
        <taxon>ecological metagenomes</taxon>
    </lineage>
</organism>
<accession>A0A0F9UJA8</accession>
<name>A0A0F9UJA8_9ZZZZ</name>
<comment type="caution">
    <text evidence="1">The sequence shown here is derived from an EMBL/GenBank/DDBJ whole genome shotgun (WGS) entry which is preliminary data.</text>
</comment>